<accession>U5TLN7</accession>
<dbReference type="InterPro" id="IPR000215">
    <property type="entry name" value="Serpin_fam"/>
</dbReference>
<dbReference type="InterPro" id="IPR042178">
    <property type="entry name" value="Serpin_sf_1"/>
</dbReference>
<evidence type="ECO:0000313" key="6">
    <source>
        <dbReference type="Proteomes" id="UP000151407"/>
    </source>
</evidence>
<dbReference type="CDD" id="cd19583">
    <property type="entry name" value="serpinN_SPI-1_SPI-2"/>
    <property type="match status" value="1"/>
</dbReference>
<organismHost>
    <name type="scientific">Felis catus</name>
    <name type="common">Cat</name>
    <name type="synonym">Felis silvestris catus</name>
    <dbReference type="NCBI Taxonomy" id="9685"/>
</organismHost>
<organismHost>
    <name type="scientific">Apodemus sylvaticus</name>
    <name type="common">European woodmouse</name>
    <dbReference type="NCBI Taxonomy" id="10129"/>
</organismHost>
<organismHost>
    <name type="scientific">Myodes glareolus</name>
    <name type="common">Bank vole</name>
    <name type="synonym">Clethrionomys glareolus</name>
    <dbReference type="NCBI Taxonomy" id="447135"/>
</organismHost>
<organismHost>
    <name type="scientific">Bos taurus</name>
    <name type="common">Bovine</name>
    <dbReference type="NCBI Taxonomy" id="9913"/>
</organismHost>
<dbReference type="SUPFAM" id="SSF56574">
    <property type="entry name" value="Serpins"/>
    <property type="match status" value="1"/>
</dbReference>
<dbReference type="InterPro" id="IPR023796">
    <property type="entry name" value="Serpin_dom"/>
</dbReference>
<dbReference type="Proteomes" id="UP000101132">
    <property type="component" value="Segment"/>
</dbReference>
<dbReference type="Gene3D" id="2.30.39.10">
    <property type="entry name" value="Alpha-1-antitrypsin, domain 1"/>
    <property type="match status" value="1"/>
</dbReference>
<organismHost>
    <name type="scientific">Mus musculus</name>
    <name type="common">Mouse</name>
    <dbReference type="NCBI Taxonomy" id="10090"/>
</organismHost>
<dbReference type="InterPro" id="IPR023795">
    <property type="entry name" value="Serpin_CS"/>
</dbReference>
<dbReference type="PROSITE" id="PS00284">
    <property type="entry name" value="SERPIN"/>
    <property type="match status" value="1"/>
</dbReference>
<dbReference type="Proteomes" id="UP000151407">
    <property type="component" value="Segment"/>
</dbReference>
<evidence type="ECO:0000259" key="2">
    <source>
        <dbReference type="SMART" id="SM00093"/>
    </source>
</evidence>
<comment type="similarity">
    <text evidence="1">Belongs to the serpin family. Poxviruses subfamily.</text>
</comment>
<dbReference type="GO" id="GO:0004867">
    <property type="term" value="F:serine-type endopeptidase inhibitor activity"/>
    <property type="evidence" value="ECO:0007669"/>
    <property type="project" value="InterPro"/>
</dbReference>
<organism evidence="4 5">
    <name type="scientific">Cowpox virus</name>
    <name type="common">CPV</name>
    <dbReference type="NCBI Taxonomy" id="10243"/>
    <lineage>
        <taxon>Viruses</taxon>
        <taxon>Varidnaviria</taxon>
        <taxon>Bamfordvirae</taxon>
        <taxon>Nucleocytoviricota</taxon>
        <taxon>Pokkesviricetes</taxon>
        <taxon>Chitovirales</taxon>
        <taxon>Poxviridae</taxon>
        <taxon>Chordopoxvirinae</taxon>
        <taxon>Orthopoxvirus</taxon>
        <taxon>Orthopoxvirus cowpox</taxon>
    </lineage>
</organism>
<dbReference type="EMBL" id="KC813506">
    <property type="protein sequence ID" value="AGZ00444.1"/>
    <property type="molecule type" value="Genomic_DNA"/>
</dbReference>
<dbReference type="Gene3D" id="3.30.497.10">
    <property type="entry name" value="Antithrombin, subunit I, domain 2"/>
    <property type="match status" value="1"/>
</dbReference>
<dbReference type="EMBL" id="KC813491">
    <property type="protein sequence ID" value="AGY97234.1"/>
    <property type="molecule type" value="Genomic_DNA"/>
</dbReference>
<evidence type="ECO:0000256" key="1">
    <source>
        <dbReference type="ARBA" id="ARBA00008009"/>
    </source>
</evidence>
<organismHost>
    <name type="scientific">Homo sapiens</name>
    <name type="common">Human</name>
    <dbReference type="NCBI Taxonomy" id="9606"/>
</organismHost>
<dbReference type="InterPro" id="IPR042185">
    <property type="entry name" value="Serpin_sf_2"/>
</dbReference>
<protein>
    <submittedName>
        <fullName evidence="4">CPXV217 protein</fullName>
    </submittedName>
</protein>
<gene>
    <name evidence="4" type="primary">CPXV217</name>
</gene>
<dbReference type="InterPro" id="IPR036186">
    <property type="entry name" value="Serpin_sf"/>
</dbReference>
<reference evidence="5 6" key="1">
    <citation type="submission" date="2013-03" db="EMBL/GenBank/DDBJ databases">
        <title>Genome-wide comparison of cowpoxviruses reveals a new clade related to Variola virus.</title>
        <authorList>
            <person name="Dabrowski P.W."/>
            <person name="Radonic A."/>
            <person name="Kurth A."/>
            <person name="Nitsche A."/>
        </authorList>
    </citation>
    <scope>NUCLEOTIDE SEQUENCE [LARGE SCALE GENOMIC DNA]</scope>
    <source>
        <strain evidence="3">BeaBer04/1</strain>
        <strain evidence="4">CatPot07/1</strain>
    </source>
</reference>
<evidence type="ECO:0000313" key="5">
    <source>
        <dbReference type="Proteomes" id="UP000101132"/>
    </source>
</evidence>
<organismHost>
    <name type="scientific">Microtus agrestis</name>
    <name type="common">Short-tailed field vole</name>
    <dbReference type="NCBI Taxonomy" id="29092"/>
</organismHost>
<dbReference type="PANTHER" id="PTHR11461">
    <property type="entry name" value="SERINE PROTEASE INHIBITOR, SERPIN"/>
    <property type="match status" value="1"/>
</dbReference>
<sequence length="380" mass="44107">MNIYYISFRYRYYLVYAMDIFKELILKHTDENVLISPVSILSTLSILNHGAAGSTAEQLSKYIENVNENENENENTPDDKKDDNNDMDVDIPYCATLATANKIYCSDSIEFHASFLQKIKDDFQTVNFNNANQTKELINEWVKTMTNGKINSLLTSPLPINTRMTVVSAVHFKAMWKYPFSKHLTYTDKFYISKNIVTSVDMMVSTENDLQYVHINELFGGFSIIDIPYEGNSSMVIILPDDIEGLYNIEKHITDENFKKWCGKLYTKSIDLYMPKFKLEMTEPYNLVPILENLGLTNIFGYYADFSKMCNETITVEKFLHKTFIDVNEEYTEASAITGVFMTNFSMVYRTKVYINHPFIYMIKDNTGRILFIGKYCYPQ</sequence>
<name>U5TLN7_COWPX</name>
<evidence type="ECO:0000313" key="3">
    <source>
        <dbReference type="EMBL" id="AGY97234.1"/>
    </source>
</evidence>
<evidence type="ECO:0000313" key="4">
    <source>
        <dbReference type="EMBL" id="AGZ00444.1"/>
    </source>
</evidence>
<dbReference type="PANTHER" id="PTHR11461:SF211">
    <property type="entry name" value="GH10112P-RELATED"/>
    <property type="match status" value="1"/>
</dbReference>
<organismHost>
    <name type="scientific">Loxodonta africana</name>
    <name type="common">African elephant</name>
    <dbReference type="NCBI Taxonomy" id="9785"/>
</organismHost>
<feature type="domain" description="Serpin" evidence="2">
    <location>
        <begin position="18"/>
        <end position="379"/>
    </location>
</feature>
<dbReference type="GO" id="GO:0005615">
    <property type="term" value="C:extracellular space"/>
    <property type="evidence" value="ECO:0007669"/>
    <property type="project" value="InterPro"/>
</dbReference>
<proteinExistence type="inferred from homology"/>
<dbReference type="Pfam" id="PF00079">
    <property type="entry name" value="Serpin"/>
    <property type="match status" value="1"/>
</dbReference>
<dbReference type="SMART" id="SM00093">
    <property type="entry name" value="SERPIN"/>
    <property type="match status" value="1"/>
</dbReference>